<accession>A0A2P6PHQ6</accession>
<gene>
    <name evidence="1" type="ORF">RchiOBHm_Chr7g0239241</name>
</gene>
<dbReference type="EMBL" id="PDCK01000045">
    <property type="protein sequence ID" value="PRQ21438.1"/>
    <property type="molecule type" value="Genomic_DNA"/>
</dbReference>
<keyword evidence="2" id="KW-1185">Reference proteome</keyword>
<protein>
    <submittedName>
        <fullName evidence="1">Uncharacterized protein</fullName>
    </submittedName>
</protein>
<name>A0A2P6PHQ6_ROSCH</name>
<sequence>MTNLLWLFFKKDLHSFTYRDLVADLCSTQIKLPDCRANSLEK</sequence>
<proteinExistence type="predicted"/>
<comment type="caution">
    <text evidence="1">The sequence shown here is derived from an EMBL/GenBank/DDBJ whole genome shotgun (WGS) entry which is preliminary data.</text>
</comment>
<dbReference type="Proteomes" id="UP000238479">
    <property type="component" value="Chromosome 7"/>
</dbReference>
<dbReference type="AlphaFoldDB" id="A0A2P6PHQ6"/>
<evidence type="ECO:0000313" key="2">
    <source>
        <dbReference type="Proteomes" id="UP000238479"/>
    </source>
</evidence>
<dbReference type="Gramene" id="PRQ21438">
    <property type="protein sequence ID" value="PRQ21438"/>
    <property type="gene ID" value="RchiOBHm_Chr7g0239241"/>
</dbReference>
<organism evidence="1 2">
    <name type="scientific">Rosa chinensis</name>
    <name type="common">China rose</name>
    <dbReference type="NCBI Taxonomy" id="74649"/>
    <lineage>
        <taxon>Eukaryota</taxon>
        <taxon>Viridiplantae</taxon>
        <taxon>Streptophyta</taxon>
        <taxon>Embryophyta</taxon>
        <taxon>Tracheophyta</taxon>
        <taxon>Spermatophyta</taxon>
        <taxon>Magnoliopsida</taxon>
        <taxon>eudicotyledons</taxon>
        <taxon>Gunneridae</taxon>
        <taxon>Pentapetalae</taxon>
        <taxon>rosids</taxon>
        <taxon>fabids</taxon>
        <taxon>Rosales</taxon>
        <taxon>Rosaceae</taxon>
        <taxon>Rosoideae</taxon>
        <taxon>Rosoideae incertae sedis</taxon>
        <taxon>Rosa</taxon>
    </lineage>
</organism>
<reference evidence="1 2" key="1">
    <citation type="journal article" date="2018" name="Nat. Genet.">
        <title>The Rosa genome provides new insights in the design of modern roses.</title>
        <authorList>
            <person name="Bendahmane M."/>
        </authorList>
    </citation>
    <scope>NUCLEOTIDE SEQUENCE [LARGE SCALE GENOMIC DNA]</scope>
    <source>
        <strain evidence="2">cv. Old Blush</strain>
    </source>
</reference>
<evidence type="ECO:0000313" key="1">
    <source>
        <dbReference type="EMBL" id="PRQ21438.1"/>
    </source>
</evidence>